<reference evidence="2 3" key="1">
    <citation type="journal article" date="2014" name="Agronomy (Basel)">
        <title>A Draft Genome Sequence for Ensete ventricosum, the Drought-Tolerant Tree Against Hunger.</title>
        <authorList>
            <person name="Harrison J."/>
            <person name="Moore K.A."/>
            <person name="Paszkiewicz K."/>
            <person name="Jones T."/>
            <person name="Grant M."/>
            <person name="Ambacheew D."/>
            <person name="Muzemil S."/>
            <person name="Studholme D.J."/>
        </authorList>
    </citation>
    <scope>NUCLEOTIDE SEQUENCE [LARGE SCALE GENOMIC DNA]</scope>
</reference>
<evidence type="ECO:0000313" key="2">
    <source>
        <dbReference type="EMBL" id="RRT42106.1"/>
    </source>
</evidence>
<dbReference type="PANTHER" id="PTHR23315:SF238">
    <property type="entry name" value="ARM REPEAT SUPERFAMILY PROTEIN"/>
    <property type="match status" value="1"/>
</dbReference>
<dbReference type="PANTHER" id="PTHR23315">
    <property type="entry name" value="U BOX DOMAIN-CONTAINING"/>
    <property type="match status" value="1"/>
</dbReference>
<dbReference type="Proteomes" id="UP000287651">
    <property type="component" value="Unassembled WGS sequence"/>
</dbReference>
<proteinExistence type="predicted"/>
<name>A0A426XRI6_ENSVE</name>
<sequence length="203" mass="22296">MHLEHPRRPRCHPPPTLPSRCPAYRHNTLQPPLRRSIPLHQRIKEAPHHCLMDLLGAPTRSNKDVLKALFALALYPLNHIALIELGIMPPLFALMVVEDAMTVITQVAGCDKSMEVFQRVDDISVPVDLMVGGSGRARENTAPALAEPNKEQRRHDGGEHQGGGQGEVTVRALASDDSGASARGKSKVETLLRILESRRGSQL</sequence>
<evidence type="ECO:0000256" key="1">
    <source>
        <dbReference type="SAM" id="MobiDB-lite"/>
    </source>
</evidence>
<comment type="caution">
    <text evidence="2">The sequence shown here is derived from an EMBL/GenBank/DDBJ whole genome shotgun (WGS) entry which is preliminary data.</text>
</comment>
<accession>A0A426XRI6</accession>
<feature type="compositionally biased region" description="Basic and acidic residues" evidence="1">
    <location>
        <begin position="148"/>
        <end position="159"/>
    </location>
</feature>
<organism evidence="2 3">
    <name type="scientific">Ensete ventricosum</name>
    <name type="common">Abyssinian banana</name>
    <name type="synonym">Musa ensete</name>
    <dbReference type="NCBI Taxonomy" id="4639"/>
    <lineage>
        <taxon>Eukaryota</taxon>
        <taxon>Viridiplantae</taxon>
        <taxon>Streptophyta</taxon>
        <taxon>Embryophyta</taxon>
        <taxon>Tracheophyta</taxon>
        <taxon>Spermatophyta</taxon>
        <taxon>Magnoliopsida</taxon>
        <taxon>Liliopsida</taxon>
        <taxon>Zingiberales</taxon>
        <taxon>Musaceae</taxon>
        <taxon>Ensete</taxon>
    </lineage>
</organism>
<feature type="region of interest" description="Disordered" evidence="1">
    <location>
        <begin position="1"/>
        <end position="21"/>
    </location>
</feature>
<protein>
    <submittedName>
        <fullName evidence="2">Uncharacterized protein</fullName>
    </submittedName>
</protein>
<dbReference type="AlphaFoldDB" id="A0A426XRI6"/>
<dbReference type="EMBL" id="AMZH03018070">
    <property type="protein sequence ID" value="RRT42106.1"/>
    <property type="molecule type" value="Genomic_DNA"/>
</dbReference>
<gene>
    <name evidence="2" type="ORF">B296_00018843</name>
</gene>
<feature type="region of interest" description="Disordered" evidence="1">
    <location>
        <begin position="134"/>
        <end position="187"/>
    </location>
</feature>
<evidence type="ECO:0000313" key="3">
    <source>
        <dbReference type="Proteomes" id="UP000287651"/>
    </source>
</evidence>